<sequence length="129" mass="14639">NTPSPTKSSPSPARAELAASSDNEFGREVERLVNISFSTSYSFQSMMKTYLDVINFIKTELTKRYPTEEFVIIIGNQSFNFDIDYALYMALVKQKQYKVLVYSVKRNLSSTTKVDTHDADSGTLLVWNS</sequence>
<dbReference type="EMBL" id="CAJOBC010145478">
    <property type="protein sequence ID" value="CAF4659113.1"/>
    <property type="molecule type" value="Genomic_DNA"/>
</dbReference>
<name>A0A8S2ZSM9_9BILA</name>
<comment type="caution">
    <text evidence="2">The sequence shown here is derived from an EMBL/GenBank/DDBJ whole genome shotgun (WGS) entry which is preliminary data.</text>
</comment>
<accession>A0A8S2ZSM9</accession>
<feature type="non-terminal residue" evidence="2">
    <location>
        <position position="1"/>
    </location>
</feature>
<proteinExistence type="predicted"/>
<evidence type="ECO:0000256" key="1">
    <source>
        <dbReference type="SAM" id="MobiDB-lite"/>
    </source>
</evidence>
<evidence type="ECO:0000313" key="2">
    <source>
        <dbReference type="EMBL" id="CAF4659113.1"/>
    </source>
</evidence>
<reference evidence="2" key="1">
    <citation type="submission" date="2021-02" db="EMBL/GenBank/DDBJ databases">
        <authorList>
            <person name="Nowell W R."/>
        </authorList>
    </citation>
    <scope>NUCLEOTIDE SEQUENCE</scope>
</reference>
<dbReference type="AlphaFoldDB" id="A0A8S2ZSM9"/>
<feature type="compositionally biased region" description="Low complexity" evidence="1">
    <location>
        <begin position="1"/>
        <end position="12"/>
    </location>
</feature>
<organism evidence="2 3">
    <name type="scientific">Didymodactylos carnosus</name>
    <dbReference type="NCBI Taxonomy" id="1234261"/>
    <lineage>
        <taxon>Eukaryota</taxon>
        <taxon>Metazoa</taxon>
        <taxon>Spiralia</taxon>
        <taxon>Gnathifera</taxon>
        <taxon>Rotifera</taxon>
        <taxon>Eurotatoria</taxon>
        <taxon>Bdelloidea</taxon>
        <taxon>Philodinida</taxon>
        <taxon>Philodinidae</taxon>
        <taxon>Didymodactylos</taxon>
    </lineage>
</organism>
<evidence type="ECO:0000313" key="3">
    <source>
        <dbReference type="Proteomes" id="UP000681722"/>
    </source>
</evidence>
<dbReference type="Proteomes" id="UP000681722">
    <property type="component" value="Unassembled WGS sequence"/>
</dbReference>
<protein>
    <submittedName>
        <fullName evidence="2">Uncharacterized protein</fullName>
    </submittedName>
</protein>
<dbReference type="OrthoDB" id="10025524at2759"/>
<feature type="region of interest" description="Disordered" evidence="1">
    <location>
        <begin position="1"/>
        <end position="22"/>
    </location>
</feature>
<gene>
    <name evidence="2" type="ORF">SRO942_LOCUS50594</name>
</gene>